<keyword evidence="13" id="KW-1185">Reference proteome</keyword>
<evidence type="ECO:0000313" key="12">
    <source>
        <dbReference type="EMBL" id="KAF2903698.1"/>
    </source>
</evidence>
<dbReference type="PROSITE" id="PS51916">
    <property type="entry name" value="DEUBAD"/>
    <property type="match status" value="1"/>
</dbReference>
<keyword evidence="6" id="KW-0862">Zinc</keyword>
<evidence type="ECO:0000256" key="3">
    <source>
        <dbReference type="ARBA" id="ARBA00022491"/>
    </source>
</evidence>
<dbReference type="PANTHER" id="PTHR13578:SF20">
    <property type="entry name" value="POLYCOMB PROTEIN ASX"/>
    <property type="match status" value="1"/>
</dbReference>
<keyword evidence="3" id="KW-0678">Repressor</keyword>
<keyword evidence="8" id="KW-0804">Transcription</keyword>
<evidence type="ECO:0000256" key="1">
    <source>
        <dbReference type="ARBA" id="ARBA00004123"/>
    </source>
</evidence>
<dbReference type="InterPro" id="IPR026905">
    <property type="entry name" value="ASX-like_PHD"/>
</dbReference>
<organism evidence="12 13">
    <name type="scientific">Ignelater luminosus</name>
    <name type="common">Cucubano</name>
    <name type="synonym">Pyrophorus luminosus</name>
    <dbReference type="NCBI Taxonomy" id="2038154"/>
    <lineage>
        <taxon>Eukaryota</taxon>
        <taxon>Metazoa</taxon>
        <taxon>Ecdysozoa</taxon>
        <taxon>Arthropoda</taxon>
        <taxon>Hexapoda</taxon>
        <taxon>Insecta</taxon>
        <taxon>Pterygota</taxon>
        <taxon>Neoptera</taxon>
        <taxon>Endopterygota</taxon>
        <taxon>Coleoptera</taxon>
        <taxon>Polyphaga</taxon>
        <taxon>Elateriformia</taxon>
        <taxon>Elateroidea</taxon>
        <taxon>Elateridae</taxon>
        <taxon>Agrypninae</taxon>
        <taxon>Pyrophorini</taxon>
        <taxon>Ignelater</taxon>
    </lineage>
</organism>
<feature type="compositionally biased region" description="Polar residues" evidence="10">
    <location>
        <begin position="1048"/>
        <end position="1078"/>
    </location>
</feature>
<dbReference type="GO" id="GO:0008270">
    <property type="term" value="F:zinc ion binding"/>
    <property type="evidence" value="ECO:0007669"/>
    <property type="project" value="UniProtKB-KW"/>
</dbReference>
<keyword evidence="4" id="KW-0479">Metal-binding</keyword>
<dbReference type="GO" id="GO:0009887">
    <property type="term" value="P:animal organ morphogenesis"/>
    <property type="evidence" value="ECO:0007669"/>
    <property type="project" value="TreeGrafter"/>
</dbReference>
<evidence type="ECO:0000313" key="13">
    <source>
        <dbReference type="Proteomes" id="UP000801492"/>
    </source>
</evidence>
<dbReference type="EMBL" id="VTPC01000956">
    <property type="protein sequence ID" value="KAF2903698.1"/>
    <property type="molecule type" value="Genomic_DNA"/>
</dbReference>
<proteinExistence type="inferred from homology"/>
<feature type="region of interest" description="Disordered" evidence="10">
    <location>
        <begin position="990"/>
        <end position="1014"/>
    </location>
</feature>
<dbReference type="GO" id="GO:0045944">
    <property type="term" value="P:positive regulation of transcription by RNA polymerase II"/>
    <property type="evidence" value="ECO:0007669"/>
    <property type="project" value="TreeGrafter"/>
</dbReference>
<dbReference type="GO" id="GO:0003677">
    <property type="term" value="F:DNA binding"/>
    <property type="evidence" value="ECO:0007669"/>
    <property type="project" value="InterPro"/>
</dbReference>
<evidence type="ECO:0000256" key="7">
    <source>
        <dbReference type="ARBA" id="ARBA00023015"/>
    </source>
</evidence>
<dbReference type="GO" id="GO:0035517">
    <property type="term" value="C:PR-DUB complex"/>
    <property type="evidence" value="ECO:0007669"/>
    <property type="project" value="TreeGrafter"/>
</dbReference>
<reference evidence="12" key="1">
    <citation type="submission" date="2019-08" db="EMBL/GenBank/DDBJ databases">
        <title>The genome of the North American firefly Photinus pyralis.</title>
        <authorList>
            <consortium name="Photinus pyralis genome working group"/>
            <person name="Fallon T.R."/>
            <person name="Sander Lower S.E."/>
            <person name="Weng J.-K."/>
        </authorList>
    </citation>
    <scope>NUCLEOTIDE SEQUENCE</scope>
    <source>
        <strain evidence="12">TRF0915ILg1</strain>
        <tissue evidence="12">Whole body</tissue>
    </source>
</reference>
<dbReference type="OrthoDB" id="9348951at2759"/>
<feature type="region of interest" description="Disordered" evidence="10">
    <location>
        <begin position="1"/>
        <end position="60"/>
    </location>
</feature>
<feature type="region of interest" description="Disordered" evidence="10">
    <location>
        <begin position="418"/>
        <end position="456"/>
    </location>
</feature>
<evidence type="ECO:0000256" key="2">
    <source>
        <dbReference type="ARBA" id="ARBA00006391"/>
    </source>
</evidence>
<dbReference type="PANTHER" id="PTHR13578">
    <property type="entry name" value="ADDITIONAL SEX COMBS LIKE PROTEIN ASXL"/>
    <property type="match status" value="1"/>
</dbReference>
<dbReference type="Proteomes" id="UP000801492">
    <property type="component" value="Unassembled WGS sequence"/>
</dbReference>
<feature type="compositionally biased region" description="Basic residues" evidence="10">
    <location>
        <begin position="50"/>
        <end position="60"/>
    </location>
</feature>
<evidence type="ECO:0000259" key="11">
    <source>
        <dbReference type="PROSITE" id="PS51916"/>
    </source>
</evidence>
<dbReference type="InterPro" id="IPR044867">
    <property type="entry name" value="DEUBAD_dom"/>
</dbReference>
<name>A0A8K0DCN0_IGNLU</name>
<evidence type="ECO:0000256" key="5">
    <source>
        <dbReference type="ARBA" id="ARBA00022771"/>
    </source>
</evidence>
<feature type="region of interest" description="Disordered" evidence="10">
    <location>
        <begin position="575"/>
        <end position="640"/>
    </location>
</feature>
<evidence type="ECO:0000256" key="8">
    <source>
        <dbReference type="ARBA" id="ARBA00023163"/>
    </source>
</evidence>
<feature type="compositionally biased region" description="Polar residues" evidence="10">
    <location>
        <begin position="990"/>
        <end position="999"/>
    </location>
</feature>
<feature type="domain" description="DEUBAD" evidence="11">
    <location>
        <begin position="156"/>
        <end position="269"/>
    </location>
</feature>
<evidence type="ECO:0000256" key="9">
    <source>
        <dbReference type="ARBA" id="ARBA00023242"/>
    </source>
</evidence>
<feature type="region of interest" description="Disordered" evidence="10">
    <location>
        <begin position="268"/>
        <end position="290"/>
    </location>
</feature>
<comment type="caution">
    <text evidence="12">The sequence shown here is derived from an EMBL/GenBank/DDBJ whole genome shotgun (WGS) entry which is preliminary data.</text>
</comment>
<feature type="region of interest" description="Disordered" evidence="10">
    <location>
        <begin position="1170"/>
        <end position="1197"/>
    </location>
</feature>
<evidence type="ECO:0000256" key="4">
    <source>
        <dbReference type="ARBA" id="ARBA00022723"/>
    </source>
</evidence>
<evidence type="ECO:0000256" key="10">
    <source>
        <dbReference type="SAM" id="MobiDB-lite"/>
    </source>
</evidence>
<keyword evidence="5" id="KW-0863">Zinc-finger</keyword>
<feature type="compositionally biased region" description="Polar residues" evidence="10">
    <location>
        <begin position="12"/>
        <end position="28"/>
    </location>
</feature>
<feature type="compositionally biased region" description="Polar residues" evidence="10">
    <location>
        <begin position="578"/>
        <end position="598"/>
    </location>
</feature>
<sequence>MEIDELDKNLDRSQNVSSSDETASQDALQYNAKIDTMDNSVGCSHDKKENNKHHSSNKKVIKHALRQQAKRRRKNTTIAAGNSAPVPRIIVKPLPPQPVEEVTLVPPVKTSQTTMKEVLASIPGFNIKPRKRTNKKLSTAAQLEQTKEGCIDLETPDSILVNTNLRSLLNKYTFSILPALYQHKLVQLLPAVDRPPVTGSTDVATRLSASGLNNEFFARACLEWQERLAEGEFTPENQQKLKSEADKERSRLDPWKLKHFEPIWGERIQGGDSVPVKEPSPPPRPPIKTTIKLRPTTSISNKNKPAPLIKRLRTVGAVTRSCTSYKVELEASNQLETTTRSPIPDLLPIKTHKSQIQKSTKDNTSNVKPAPNCVVANEVETPEIKEVASSNPEDAQDTQPIINISDTIMQTDEETIISCRENNNKIEKRRRSLSSEKEQKSPKRKTPSPANLNLPIEDSIDTNLLDDKTETDNVETIVTANVEVITNSNLEDEEVNNRQDSVDICNENVEQVEIVEKDVEITEHVNNINVLEAEEQCYEACQDIDTETPEPNDAKSEESNMSEKLLENEIVKQELESAPSTNESEECNSVPTPHTSPQPEEKLEDLQQPEDVQVETDDSDKLELPSESQSIPETIKSENEQQEYIETTENEDAKQDTPQPAVTIQTEQADINESFPTLPNSLILQQEAIVLEKTTCPENCGGEVCMDDSAEKLEASVEESDLVRDISEDDDANEDRFIDAENYVLESGQIEVAAPQKADKEGEVVTDLHSAIFAAAREDCWGVVDSSTEKLLEVPLHALDSVPVGMVSVGNSSSEHVEVIPMQEELEVRLEEGTFPVPNDWPYGVKMDSDMVAAALGNAETANNLPENTTHTSAYPEFSGNQVKLELEVTLTPEIPSTDSLVTSSASSASSSTVTSALSKAVTTVIPPTTIVCLPSVVSTASIPSQQTVVSPVTQANLPRPGVAQSSSAIPYMQLSTSQPIRAVTTHTKVKATNKQGSTSNRNRSNNKPPPGAVNLERSYQICQAVIQNSPNRDQLRCQLKPPPSLLAASSGNNTAKKTENNRPTQYGNISSSRNTNKTFTPPLPASGVYQMVSGSNGVKTVAQKARVAYHQQRQPSPPVVVRHVFTSGQGIPVTMAVLPQAQTLSPEVVEGQNQMGHVGQYILVQRAGVSDHHSVPRSSSAPPPQQQVTGPINTGGTSHVVSVGARGRPASVEIEHPALQQPPPADFFIQCPNPGTQAVTRRQRLPQGVVYGDISVENQLPNYTIIGENVMIDHPAASMQSQMVLTQKGAQIRPINNSITPGSDSSCPCNLKAMVMCKKCGAFCHDDCIGPNKLCRTCLIR</sequence>
<comment type="similarity">
    <text evidence="2">Belongs to the Asx family.</text>
</comment>
<protein>
    <recommendedName>
        <fullName evidence="11">DEUBAD domain-containing protein</fullName>
    </recommendedName>
</protein>
<evidence type="ECO:0000256" key="6">
    <source>
        <dbReference type="ARBA" id="ARBA00022833"/>
    </source>
</evidence>
<dbReference type="InterPro" id="IPR024811">
    <property type="entry name" value="ASX/ASX-like"/>
</dbReference>
<keyword evidence="9" id="KW-0539">Nucleus</keyword>
<gene>
    <name evidence="12" type="ORF">ILUMI_02493</name>
</gene>
<keyword evidence="7" id="KW-0805">Transcription regulation</keyword>
<comment type="subcellular location">
    <subcellularLocation>
        <location evidence="1">Nucleus</location>
    </subcellularLocation>
</comment>
<feature type="compositionally biased region" description="Basic and acidic residues" evidence="10">
    <location>
        <begin position="1"/>
        <end position="11"/>
    </location>
</feature>
<accession>A0A8K0DCN0</accession>
<dbReference type="Pfam" id="PF13919">
    <property type="entry name" value="ASXH"/>
    <property type="match status" value="1"/>
</dbReference>
<feature type="region of interest" description="Disordered" evidence="10">
    <location>
        <begin position="1043"/>
        <end position="1078"/>
    </location>
</feature>
<dbReference type="Pfam" id="PF13922">
    <property type="entry name" value="PHD_3"/>
    <property type="match status" value="1"/>
</dbReference>
<dbReference type="GO" id="GO:0003682">
    <property type="term" value="F:chromatin binding"/>
    <property type="evidence" value="ECO:0007669"/>
    <property type="project" value="TreeGrafter"/>
</dbReference>
<dbReference type="InterPro" id="IPR028020">
    <property type="entry name" value="ASX_DEUBAD_dom"/>
</dbReference>